<dbReference type="OrthoDB" id="9778250at2"/>
<keyword evidence="10" id="KW-0732">Signal</keyword>
<evidence type="ECO:0000313" key="13">
    <source>
        <dbReference type="Proteomes" id="UP000460290"/>
    </source>
</evidence>
<feature type="transmembrane region" description="Helical" evidence="9">
    <location>
        <begin position="525"/>
        <end position="544"/>
    </location>
</feature>
<keyword evidence="9" id="KW-0472">Membrane</keyword>
<dbReference type="InterPro" id="IPR045175">
    <property type="entry name" value="M28_fam"/>
</dbReference>
<comment type="caution">
    <text evidence="12">The sequence shown here is derived from an EMBL/GenBank/DDBJ whole genome shotgun (WGS) entry which is preliminary data.</text>
</comment>
<evidence type="ECO:0000256" key="7">
    <source>
        <dbReference type="ARBA" id="ARBA00023180"/>
    </source>
</evidence>
<dbReference type="GO" id="GO:0005774">
    <property type="term" value="C:vacuolar membrane"/>
    <property type="evidence" value="ECO:0007669"/>
    <property type="project" value="UniProtKB-SubCell"/>
</dbReference>
<comment type="similarity">
    <text evidence="3">Belongs to the peptidase M28 family.</text>
</comment>
<dbReference type="RefSeq" id="WP_160613844.1">
    <property type="nucleotide sequence ID" value="NZ_JAUFQM010000001.1"/>
</dbReference>
<protein>
    <recommendedName>
        <fullName evidence="4">Vacuolar membrane protease</fullName>
    </recommendedName>
    <alternativeName>
        <fullName evidence="8">FXNA-related family protease 1</fullName>
    </alternativeName>
</protein>
<keyword evidence="9" id="KW-0812">Transmembrane</keyword>
<feature type="transmembrane region" description="Helical" evidence="9">
    <location>
        <begin position="467"/>
        <end position="487"/>
    </location>
</feature>
<feature type="transmembrane region" description="Helical" evidence="9">
    <location>
        <begin position="398"/>
        <end position="420"/>
    </location>
</feature>
<sequence length="558" mass="58606">MTKYSNLIFALLIAIALAIFATTPPEPVGADAPPQEFSAARAMEDIRVIAAEPHPTGSEANAKVREYLIARLEAMGLEITTTTGPISERAANRLSSWLQGDTANVQFTNVIGVLPGTDRDAESVLLMAHYDSVGGSAGASDDASGVGSILETVRAIQSRGQTNRDIVLFFTDAEEIGLVGARQFFAFNPLADSVGAVINLEARGGGGRTTLFQTSSQNGGAAQFYADSVARPAGSSLATFVYEALPNDTDLTPALERDYIAYNFGFIGRPGLYHSPDATPERLDQGSVQDMGAQTLDLTSALANADALPEKSENRTFFDVFGLFVMSYGTAIGWALLAIAAILQIFCLQYNPVEKGWLRNLGASAVVILGGGALLFGLNELSGAGPGELVYYDRLAAIPMLEIQALLTCIAVLAASAPLWAGRTGSLVGLLAAIGLQLYAPVTSFLVVWPLLLSGVAGVLAHRLSGIWSSAAKVVPGAIVLGFLLQYGHQLMQGVGPDAPYIVAFLAALMLPALGLLVPSAERRVVFPVAAVLLILATVIALWVRLDPIADTVALYAQ</sequence>
<dbReference type="Gene3D" id="3.40.630.10">
    <property type="entry name" value="Zn peptidases"/>
    <property type="match status" value="1"/>
</dbReference>
<keyword evidence="12" id="KW-0378">Hydrolase</keyword>
<dbReference type="PANTHER" id="PTHR12147">
    <property type="entry name" value="METALLOPEPTIDASE M28 FAMILY MEMBER"/>
    <property type="match status" value="1"/>
</dbReference>
<evidence type="ECO:0000256" key="6">
    <source>
        <dbReference type="ARBA" id="ARBA00022989"/>
    </source>
</evidence>
<evidence type="ECO:0000256" key="1">
    <source>
        <dbReference type="ARBA" id="ARBA00003273"/>
    </source>
</evidence>
<gene>
    <name evidence="12" type="ORF">GRI35_09000</name>
</gene>
<dbReference type="AlphaFoldDB" id="A0A844Z8U8"/>
<feature type="chain" id="PRO_5032425002" description="Vacuolar membrane protease" evidence="10">
    <location>
        <begin position="22"/>
        <end position="558"/>
    </location>
</feature>
<accession>A0A844Z8U8</accession>
<dbReference type="Proteomes" id="UP000460290">
    <property type="component" value="Unassembled WGS sequence"/>
</dbReference>
<dbReference type="Pfam" id="PF04389">
    <property type="entry name" value="Peptidase_M28"/>
    <property type="match status" value="1"/>
</dbReference>
<evidence type="ECO:0000256" key="8">
    <source>
        <dbReference type="ARBA" id="ARBA00031512"/>
    </source>
</evidence>
<dbReference type="EMBL" id="WTYZ01000001">
    <property type="protein sequence ID" value="MXO83497.1"/>
    <property type="molecule type" value="Genomic_DNA"/>
</dbReference>
<evidence type="ECO:0000256" key="9">
    <source>
        <dbReference type="SAM" id="Phobius"/>
    </source>
</evidence>
<evidence type="ECO:0000256" key="2">
    <source>
        <dbReference type="ARBA" id="ARBA00004128"/>
    </source>
</evidence>
<keyword evidence="5" id="KW-0926">Vacuole</keyword>
<feature type="transmembrane region" description="Helical" evidence="9">
    <location>
        <begin position="360"/>
        <end position="378"/>
    </location>
</feature>
<dbReference type="GO" id="GO:0006508">
    <property type="term" value="P:proteolysis"/>
    <property type="evidence" value="ECO:0007669"/>
    <property type="project" value="InterPro"/>
</dbReference>
<name>A0A844Z8U8_9SPHN</name>
<feature type="transmembrane region" description="Helical" evidence="9">
    <location>
        <begin position="427"/>
        <end position="452"/>
    </location>
</feature>
<dbReference type="SUPFAM" id="SSF53187">
    <property type="entry name" value="Zn-dependent exopeptidases"/>
    <property type="match status" value="1"/>
</dbReference>
<comment type="function">
    <text evidence="1">May be involved in vacuolar sorting and osmoregulation.</text>
</comment>
<reference evidence="12 13" key="1">
    <citation type="submission" date="2019-12" db="EMBL/GenBank/DDBJ databases">
        <title>Genomic-based taxomic classification of the family Erythrobacteraceae.</title>
        <authorList>
            <person name="Xu L."/>
        </authorList>
    </citation>
    <scope>NUCLEOTIDE SEQUENCE [LARGE SCALE GENOMIC DNA]</scope>
    <source>
        <strain evidence="12 13">KCTC 42006</strain>
    </source>
</reference>
<keyword evidence="6 9" id="KW-1133">Transmembrane helix</keyword>
<evidence type="ECO:0000256" key="3">
    <source>
        <dbReference type="ARBA" id="ARBA00010918"/>
    </source>
</evidence>
<evidence type="ECO:0000256" key="4">
    <source>
        <dbReference type="ARBA" id="ARBA00017435"/>
    </source>
</evidence>
<feature type="transmembrane region" description="Helical" evidence="9">
    <location>
        <begin position="499"/>
        <end position="519"/>
    </location>
</feature>
<proteinExistence type="inferred from homology"/>
<feature type="signal peptide" evidence="10">
    <location>
        <begin position="1"/>
        <end position="21"/>
    </location>
</feature>
<feature type="domain" description="Peptidase M28" evidence="11">
    <location>
        <begin position="109"/>
        <end position="297"/>
    </location>
</feature>
<dbReference type="PANTHER" id="PTHR12147:SF58">
    <property type="entry name" value="VACUOLAR MEMBRANE PROTEASE"/>
    <property type="match status" value="1"/>
</dbReference>
<evidence type="ECO:0000256" key="5">
    <source>
        <dbReference type="ARBA" id="ARBA00022554"/>
    </source>
</evidence>
<dbReference type="InterPro" id="IPR007484">
    <property type="entry name" value="Peptidase_M28"/>
</dbReference>
<keyword evidence="13" id="KW-1185">Reference proteome</keyword>
<evidence type="ECO:0000256" key="10">
    <source>
        <dbReference type="SAM" id="SignalP"/>
    </source>
</evidence>
<feature type="transmembrane region" description="Helical" evidence="9">
    <location>
        <begin position="320"/>
        <end position="348"/>
    </location>
</feature>
<evidence type="ECO:0000259" key="11">
    <source>
        <dbReference type="Pfam" id="PF04389"/>
    </source>
</evidence>
<evidence type="ECO:0000313" key="12">
    <source>
        <dbReference type="EMBL" id="MXO83497.1"/>
    </source>
</evidence>
<keyword evidence="7" id="KW-0325">Glycoprotein</keyword>
<dbReference type="GO" id="GO:0008235">
    <property type="term" value="F:metalloexopeptidase activity"/>
    <property type="evidence" value="ECO:0007669"/>
    <property type="project" value="InterPro"/>
</dbReference>
<organism evidence="12 13">
    <name type="scientific">Pontixanthobacter aestiaquae</name>
    <dbReference type="NCBI Taxonomy" id="1509367"/>
    <lineage>
        <taxon>Bacteria</taxon>
        <taxon>Pseudomonadati</taxon>
        <taxon>Pseudomonadota</taxon>
        <taxon>Alphaproteobacteria</taxon>
        <taxon>Sphingomonadales</taxon>
        <taxon>Erythrobacteraceae</taxon>
        <taxon>Pontixanthobacter</taxon>
    </lineage>
</organism>
<comment type="subcellular location">
    <subcellularLocation>
        <location evidence="2">Vacuole membrane</location>
        <topology evidence="2">Multi-pass membrane protein</topology>
    </subcellularLocation>
</comment>